<proteinExistence type="predicted"/>
<dbReference type="InterPro" id="IPR003960">
    <property type="entry name" value="ATPase_AAA_CS"/>
</dbReference>
<dbReference type="InterPro" id="IPR003959">
    <property type="entry name" value="ATPase_AAA_core"/>
</dbReference>
<keyword evidence="2" id="KW-0067">ATP-binding</keyword>
<dbReference type="Proteomes" id="UP000266861">
    <property type="component" value="Unassembled WGS sequence"/>
</dbReference>
<dbReference type="GO" id="GO:0005737">
    <property type="term" value="C:cytoplasm"/>
    <property type="evidence" value="ECO:0007669"/>
    <property type="project" value="TreeGrafter"/>
</dbReference>
<protein>
    <recommendedName>
        <fullName evidence="6">AAA+ ATPase domain-containing protein</fullName>
    </recommendedName>
</protein>
<dbReference type="AlphaFoldDB" id="A0A397HHL8"/>
<comment type="caution">
    <text evidence="7">The sequence shown here is derived from an EMBL/GenBank/DDBJ whole genome shotgun (WGS) entry which is preliminary data.</text>
</comment>
<feature type="domain" description="AAA+ ATPase" evidence="6">
    <location>
        <begin position="532"/>
        <end position="671"/>
    </location>
</feature>
<sequence>MSFLKNDKMEYPHHIHILELYISNVLRTTPHIKHDYNQTEMNKKINDLYEIISNSFDNSEIHKEIMIDLPEIRTVMINGPRGVGKKTLVQKVNKKISANLFSLSLSSVIIQHDYLENVELFREENGEDNNSNSSNVNDNDNDGDDDGNSNNPIRSIFKKAIKSAPSIILLKDLDVLAKENYDQILNSFEWRSKVINILKKELQNIYHIEKIFIIGLTCNATKLPESIRKIDFFQHQMHLDVPTRVEREEILRHYFLNLKVLSSNIIEEFTMKLGLMTSGYVVRDLKRLVRLAVLHSLREPMQLFNNGDNKDFEDLFEKLSLQDSLRADNDNNNGNHNDDNNDDGNHSNNTDDGGNDGNDERDEGWKLNEKLKKWKLKWNDFEYAHSTMKPSHSLEFETMIPYKLWSEIGGYDNIKLRLKQIIDWPINHSDTFNRLGIKPTSGLLLYGPSGCGKTILVQALVCESRMNAICVKGPSIYSKYFGETENVIRNLFKTARKISPCIIFFDEMDSIAAKRDWPINHSDTFNRLGIKPTSGLLLYGPSGCGKTILVQALVCESRMNAICVKGPSIYSKYFGETENVIRNLFKTARKISPCIIFFDEMDSIAAKRGWDYEDSSGVNERVLSTLLNEMDGIQELKDVLVIGCTNRPDRIDDAILRPGRIDQLLYVGYPTKQDQINICKVISQRMAINQDEIDFDKLTDELEEFTNNNNNDNDNDNNCNGFSGADFEILFRESALTALRENIEITQISMCHIRAVFDKMRKTKF</sequence>
<feature type="compositionally biased region" description="Basic and acidic residues" evidence="5">
    <location>
        <begin position="336"/>
        <end position="345"/>
    </location>
</feature>
<feature type="domain" description="AAA+ ATPase" evidence="6">
    <location>
        <begin position="439"/>
        <end position="531"/>
    </location>
</feature>
<dbReference type="InterPro" id="IPR050168">
    <property type="entry name" value="AAA_ATPase_domain"/>
</dbReference>
<dbReference type="SUPFAM" id="SSF52540">
    <property type="entry name" value="P-loop containing nucleoside triphosphate hydrolases"/>
    <property type="match status" value="3"/>
</dbReference>
<keyword evidence="8" id="KW-1185">Reference proteome</keyword>
<keyword evidence="1" id="KW-0547">Nucleotide-binding</keyword>
<feature type="compositionally biased region" description="Acidic residues" evidence="5">
    <location>
        <begin position="353"/>
        <end position="362"/>
    </location>
</feature>
<dbReference type="Gene3D" id="1.10.8.60">
    <property type="match status" value="2"/>
</dbReference>
<dbReference type="EMBL" id="PQFF01000320">
    <property type="protein sequence ID" value="RHZ61004.1"/>
    <property type="molecule type" value="Genomic_DNA"/>
</dbReference>
<dbReference type="InterPro" id="IPR027417">
    <property type="entry name" value="P-loop_NTPase"/>
</dbReference>
<evidence type="ECO:0000313" key="8">
    <source>
        <dbReference type="Proteomes" id="UP000266861"/>
    </source>
</evidence>
<organism evidence="7 8">
    <name type="scientific">Diversispora epigaea</name>
    <dbReference type="NCBI Taxonomy" id="1348612"/>
    <lineage>
        <taxon>Eukaryota</taxon>
        <taxon>Fungi</taxon>
        <taxon>Fungi incertae sedis</taxon>
        <taxon>Mucoromycota</taxon>
        <taxon>Glomeromycotina</taxon>
        <taxon>Glomeromycetes</taxon>
        <taxon>Diversisporales</taxon>
        <taxon>Diversisporaceae</taxon>
        <taxon>Diversispora</taxon>
    </lineage>
</organism>
<dbReference type="Pfam" id="PF17862">
    <property type="entry name" value="AAA_lid_3"/>
    <property type="match status" value="1"/>
</dbReference>
<accession>A0A397HHL8</accession>
<dbReference type="FunFam" id="3.40.50.300:FF:001025">
    <property type="entry name" value="ATPase family, AAA domain-containing 2B"/>
    <property type="match status" value="1"/>
</dbReference>
<dbReference type="InterPro" id="IPR041569">
    <property type="entry name" value="AAA_lid_3"/>
</dbReference>
<feature type="coiled-coil region" evidence="4">
    <location>
        <begin position="688"/>
        <end position="715"/>
    </location>
</feature>
<dbReference type="OrthoDB" id="5421at2759"/>
<dbReference type="Pfam" id="PF00004">
    <property type="entry name" value="AAA"/>
    <property type="match status" value="3"/>
</dbReference>
<dbReference type="STRING" id="1348612.A0A397HHL8"/>
<evidence type="ECO:0000313" key="7">
    <source>
        <dbReference type="EMBL" id="RHZ61004.1"/>
    </source>
</evidence>
<dbReference type="Gene3D" id="3.40.50.300">
    <property type="entry name" value="P-loop containing nucleotide triphosphate hydrolases"/>
    <property type="match status" value="3"/>
</dbReference>
<evidence type="ECO:0000256" key="1">
    <source>
        <dbReference type="ARBA" id="ARBA00022741"/>
    </source>
</evidence>
<name>A0A397HHL8_9GLOM</name>
<evidence type="ECO:0000256" key="4">
    <source>
        <dbReference type="SAM" id="Coils"/>
    </source>
</evidence>
<evidence type="ECO:0000256" key="5">
    <source>
        <dbReference type="SAM" id="MobiDB-lite"/>
    </source>
</evidence>
<evidence type="ECO:0000256" key="2">
    <source>
        <dbReference type="ARBA" id="ARBA00022840"/>
    </source>
</evidence>
<dbReference type="GO" id="GO:0005524">
    <property type="term" value="F:ATP binding"/>
    <property type="evidence" value="ECO:0007669"/>
    <property type="project" value="UniProtKB-KW"/>
</dbReference>
<feature type="region of interest" description="Disordered" evidence="5">
    <location>
        <begin position="326"/>
        <end position="363"/>
    </location>
</feature>
<reference evidence="7 8" key="1">
    <citation type="submission" date="2018-08" db="EMBL/GenBank/DDBJ databases">
        <title>Genome and evolution of the arbuscular mycorrhizal fungus Diversispora epigaea (formerly Glomus versiforme) and its bacterial endosymbionts.</title>
        <authorList>
            <person name="Sun X."/>
            <person name="Fei Z."/>
            <person name="Harrison M."/>
        </authorList>
    </citation>
    <scope>NUCLEOTIDE SEQUENCE [LARGE SCALE GENOMIC DNA]</scope>
    <source>
        <strain evidence="7 8">IT104</strain>
    </source>
</reference>
<dbReference type="InterPro" id="IPR003593">
    <property type="entry name" value="AAA+_ATPase"/>
</dbReference>
<keyword evidence="3 4" id="KW-0175">Coiled coil</keyword>
<dbReference type="SMART" id="SM00382">
    <property type="entry name" value="AAA"/>
    <property type="match status" value="3"/>
</dbReference>
<evidence type="ECO:0000256" key="3">
    <source>
        <dbReference type="ARBA" id="ARBA00023054"/>
    </source>
</evidence>
<dbReference type="GO" id="GO:0016887">
    <property type="term" value="F:ATP hydrolysis activity"/>
    <property type="evidence" value="ECO:0007669"/>
    <property type="project" value="InterPro"/>
</dbReference>
<feature type="region of interest" description="Disordered" evidence="5">
    <location>
        <begin position="125"/>
        <end position="149"/>
    </location>
</feature>
<gene>
    <name evidence="7" type="ORF">Glove_350g123</name>
</gene>
<dbReference type="PANTHER" id="PTHR23077:SF51">
    <property type="entry name" value="AAA+ ATPASE DOMAIN-CONTAINING PROTEIN"/>
    <property type="match status" value="1"/>
</dbReference>
<dbReference type="PANTHER" id="PTHR23077">
    <property type="entry name" value="AAA-FAMILY ATPASE"/>
    <property type="match status" value="1"/>
</dbReference>
<evidence type="ECO:0000259" key="6">
    <source>
        <dbReference type="SMART" id="SM00382"/>
    </source>
</evidence>
<feature type="domain" description="AAA+ ATPase" evidence="6">
    <location>
        <begin position="71"/>
        <end position="243"/>
    </location>
</feature>
<dbReference type="PROSITE" id="PS00674">
    <property type="entry name" value="AAA"/>
    <property type="match status" value="1"/>
</dbReference>
<feature type="compositionally biased region" description="Low complexity" evidence="5">
    <location>
        <begin position="128"/>
        <end position="138"/>
    </location>
</feature>